<dbReference type="OMA" id="HQQERTK"/>
<sequence length="694" mass="78489">MGLCNSRPSPKPNPYYPREELQGNPNKPSASPINGGTENNQQQQGQEEQQQQQQKQQEQKEKEEAESVKRSPFFPFYSPSPAHYLFGKKSPAPSSNSTPRRFFKRPFPPPSPAKHIRAVLARRHGSVKPNATAIPEGNETENVAGLDKSFGFSKNFGNKYELGDEIHMVFLEEGSSIDLKLLGRHAKFEFILFNLSLNVPGYEWKQTDFCFSKVPLVLDMTTAIAIEDVRREVKILRALTGHNNLVQFYDAYEDPENVYIVMELCEGGELLDRILARGGKYTEDDAKAVMVQILNVVAFCHLQGVVHRDLKPENFLFTSKDEDSQLKAIDFGLSDFVKPDERLNDIVGSAYYVAPEVLHRSYSTEADVWSIGVIAYILLCGSRPFWARTESGIFRAVLKADPSFDELPWPSLSSEAKDFVKRLLNKDPRKRMTAAQALSHPWIRSYNDIKVPLDILIFRLMKAYMRSSSLRKAALRALSKTLTVDELFYLKEQFELLEPNKTGGITLENIRTALMKNATDAMKESRVHDFLASLNGLQYRKMDFEEFCAAALSVHQLEALDRWEQHARCAYELFEKDGNRAIIIEELASELGLSPSVPVHAVLHDWIRHTDGKLSFLGFVKLLHGGCAPKKAWATITHSAKESDVWQKLAFTSLGERVIQAGEVEPTEDLSCGMFIVFRAPRKFSSFVLLTVKS</sequence>
<dbReference type="Proteomes" id="UP000195402">
    <property type="component" value="Unassembled WGS sequence"/>
</dbReference>
<evidence type="ECO:0000256" key="6">
    <source>
        <dbReference type="SAM" id="MobiDB-lite"/>
    </source>
</evidence>
<dbReference type="InterPro" id="IPR008271">
    <property type="entry name" value="Ser/Thr_kinase_AS"/>
</dbReference>
<dbReference type="InterPro" id="IPR011009">
    <property type="entry name" value="Kinase-like_dom_sf"/>
</dbReference>
<keyword evidence="1" id="KW-0723">Serine/threonine-protein kinase</keyword>
<evidence type="ECO:0000256" key="1">
    <source>
        <dbReference type="ARBA" id="ARBA00022527"/>
    </source>
</evidence>
<dbReference type="STRING" id="56857.A0A200PNP4"/>
<dbReference type="Gene3D" id="3.30.200.20">
    <property type="entry name" value="Phosphorylase Kinase, domain 1"/>
    <property type="match status" value="1"/>
</dbReference>
<dbReference type="PANTHER" id="PTHR24349">
    <property type="entry name" value="SERINE/THREONINE-PROTEIN KINASE"/>
    <property type="match status" value="1"/>
</dbReference>
<dbReference type="Gene3D" id="1.10.510.10">
    <property type="entry name" value="Transferase(Phosphotransferase) domain 1"/>
    <property type="match status" value="1"/>
</dbReference>
<dbReference type="Pfam" id="PF00069">
    <property type="entry name" value="Pkinase"/>
    <property type="match status" value="1"/>
</dbReference>
<feature type="compositionally biased region" description="Basic and acidic residues" evidence="6">
    <location>
        <begin position="57"/>
        <end position="69"/>
    </location>
</feature>
<feature type="compositionally biased region" description="Low complexity" evidence="6">
    <location>
        <begin position="41"/>
        <end position="56"/>
    </location>
</feature>
<gene>
    <name evidence="8" type="ORF">BVC80_9065g85</name>
</gene>
<dbReference type="AlphaFoldDB" id="A0A200PNP4"/>
<dbReference type="PROSITE" id="PS50011">
    <property type="entry name" value="PROTEIN_KINASE_DOM"/>
    <property type="match status" value="1"/>
</dbReference>
<dbReference type="Gene3D" id="1.10.238.10">
    <property type="entry name" value="EF-hand"/>
    <property type="match status" value="2"/>
</dbReference>
<evidence type="ECO:0000259" key="7">
    <source>
        <dbReference type="PROSITE" id="PS50011"/>
    </source>
</evidence>
<keyword evidence="2" id="KW-0808">Transferase</keyword>
<dbReference type="SUPFAM" id="SSF56112">
    <property type="entry name" value="Protein kinase-like (PK-like)"/>
    <property type="match status" value="1"/>
</dbReference>
<name>A0A200PNP4_MACCD</name>
<dbReference type="FunFam" id="3.30.200.20:FF:001207">
    <property type="entry name" value="CDPK-related kinase 1"/>
    <property type="match status" value="1"/>
</dbReference>
<comment type="caution">
    <text evidence="8">The sequence shown here is derived from an EMBL/GenBank/DDBJ whole genome shotgun (WGS) entry which is preliminary data.</text>
</comment>
<feature type="domain" description="Protein kinase" evidence="7">
    <location>
        <begin position="128"/>
        <end position="443"/>
    </location>
</feature>
<evidence type="ECO:0000313" key="8">
    <source>
        <dbReference type="EMBL" id="OUZ99807.1"/>
    </source>
</evidence>
<feature type="compositionally biased region" description="Low complexity" evidence="6">
    <location>
        <begin position="71"/>
        <end position="81"/>
    </location>
</feature>
<feature type="compositionally biased region" description="Polar residues" evidence="6">
    <location>
        <begin position="23"/>
        <end position="40"/>
    </location>
</feature>
<dbReference type="PROSITE" id="PS00108">
    <property type="entry name" value="PROTEIN_KINASE_ST"/>
    <property type="match status" value="1"/>
</dbReference>
<dbReference type="SMART" id="SM00220">
    <property type="entry name" value="S_TKc"/>
    <property type="match status" value="1"/>
</dbReference>
<reference evidence="8 9" key="1">
    <citation type="journal article" date="2017" name="Mol. Plant">
        <title>The Genome of Medicinal Plant Macleaya cordata Provides New Insights into Benzylisoquinoline Alkaloids Metabolism.</title>
        <authorList>
            <person name="Liu X."/>
            <person name="Liu Y."/>
            <person name="Huang P."/>
            <person name="Ma Y."/>
            <person name="Qing Z."/>
            <person name="Tang Q."/>
            <person name="Cao H."/>
            <person name="Cheng P."/>
            <person name="Zheng Y."/>
            <person name="Yuan Z."/>
            <person name="Zhou Y."/>
            <person name="Liu J."/>
            <person name="Tang Z."/>
            <person name="Zhuo Y."/>
            <person name="Zhang Y."/>
            <person name="Yu L."/>
            <person name="Huang J."/>
            <person name="Yang P."/>
            <person name="Peng Q."/>
            <person name="Zhang J."/>
            <person name="Jiang W."/>
            <person name="Zhang Z."/>
            <person name="Lin K."/>
            <person name="Ro D.K."/>
            <person name="Chen X."/>
            <person name="Xiong X."/>
            <person name="Shang Y."/>
            <person name="Huang S."/>
            <person name="Zeng J."/>
        </authorList>
    </citation>
    <scope>NUCLEOTIDE SEQUENCE [LARGE SCALE GENOMIC DNA]</scope>
    <source>
        <strain evidence="9">cv. BLH2017</strain>
        <tissue evidence="8">Root</tissue>
    </source>
</reference>
<evidence type="ECO:0000313" key="9">
    <source>
        <dbReference type="Proteomes" id="UP000195402"/>
    </source>
</evidence>
<dbReference type="SUPFAM" id="SSF47473">
    <property type="entry name" value="EF-hand"/>
    <property type="match status" value="1"/>
</dbReference>
<evidence type="ECO:0000256" key="3">
    <source>
        <dbReference type="ARBA" id="ARBA00022741"/>
    </source>
</evidence>
<keyword evidence="3" id="KW-0547">Nucleotide-binding</keyword>
<feature type="region of interest" description="Disordered" evidence="6">
    <location>
        <begin position="1"/>
        <end position="109"/>
    </location>
</feature>
<dbReference type="CDD" id="cd05117">
    <property type="entry name" value="STKc_CAMK"/>
    <property type="match status" value="1"/>
</dbReference>
<accession>A0A200PNP4</accession>
<dbReference type="InterPro" id="IPR050205">
    <property type="entry name" value="CDPK_Ser/Thr_kinases"/>
</dbReference>
<evidence type="ECO:0000256" key="5">
    <source>
        <dbReference type="ARBA" id="ARBA00022840"/>
    </source>
</evidence>
<keyword evidence="4 8" id="KW-0418">Kinase</keyword>
<dbReference type="FunFam" id="1.10.238.10:FF:000085">
    <property type="entry name" value="CDPK-related kinase 1"/>
    <property type="match status" value="1"/>
</dbReference>
<proteinExistence type="predicted"/>
<keyword evidence="9" id="KW-1185">Reference proteome</keyword>
<dbReference type="FunFam" id="1.10.510.10:FF:000111">
    <property type="entry name" value="CDPK-related kinase 1"/>
    <property type="match status" value="1"/>
</dbReference>
<dbReference type="EMBL" id="MVGT01004390">
    <property type="protein sequence ID" value="OUZ99807.1"/>
    <property type="molecule type" value="Genomic_DNA"/>
</dbReference>
<evidence type="ECO:0000256" key="4">
    <source>
        <dbReference type="ARBA" id="ARBA00022777"/>
    </source>
</evidence>
<dbReference type="GO" id="GO:0005524">
    <property type="term" value="F:ATP binding"/>
    <property type="evidence" value="ECO:0007669"/>
    <property type="project" value="UniProtKB-KW"/>
</dbReference>
<keyword evidence="5" id="KW-0067">ATP-binding</keyword>
<dbReference type="InParanoid" id="A0A200PNP4"/>
<dbReference type="InterPro" id="IPR011992">
    <property type="entry name" value="EF-hand-dom_pair"/>
</dbReference>
<dbReference type="OrthoDB" id="40902at2759"/>
<dbReference type="InterPro" id="IPR000719">
    <property type="entry name" value="Prot_kinase_dom"/>
</dbReference>
<evidence type="ECO:0000256" key="2">
    <source>
        <dbReference type="ARBA" id="ARBA00022679"/>
    </source>
</evidence>
<organism evidence="8 9">
    <name type="scientific">Macleaya cordata</name>
    <name type="common">Five-seeded plume-poppy</name>
    <name type="synonym">Bocconia cordata</name>
    <dbReference type="NCBI Taxonomy" id="56857"/>
    <lineage>
        <taxon>Eukaryota</taxon>
        <taxon>Viridiplantae</taxon>
        <taxon>Streptophyta</taxon>
        <taxon>Embryophyta</taxon>
        <taxon>Tracheophyta</taxon>
        <taxon>Spermatophyta</taxon>
        <taxon>Magnoliopsida</taxon>
        <taxon>Ranunculales</taxon>
        <taxon>Papaveraceae</taxon>
        <taxon>Papaveroideae</taxon>
        <taxon>Macleaya</taxon>
    </lineage>
</organism>
<protein>
    <submittedName>
        <fullName evidence="8">Protein kinase domain</fullName>
    </submittedName>
</protein>
<dbReference type="GO" id="GO:0004674">
    <property type="term" value="F:protein serine/threonine kinase activity"/>
    <property type="evidence" value="ECO:0007669"/>
    <property type="project" value="UniProtKB-KW"/>
</dbReference>